<sequence length="73" mass="8597">YNIFSKNYSNIIYNNTNLSLNASHIINKYLQELCKECYNGQISYLLIICNQENRLCQDCLINKIISLVKKKFT</sequence>
<evidence type="ECO:0000313" key="1">
    <source>
        <dbReference type="EMBL" id="SVB43331.1"/>
    </source>
</evidence>
<name>A0A382E044_9ZZZZ</name>
<organism evidence="1">
    <name type="scientific">marine metagenome</name>
    <dbReference type="NCBI Taxonomy" id="408172"/>
    <lineage>
        <taxon>unclassified sequences</taxon>
        <taxon>metagenomes</taxon>
        <taxon>ecological metagenomes</taxon>
    </lineage>
</organism>
<protein>
    <submittedName>
        <fullName evidence="1">Uncharacterized protein</fullName>
    </submittedName>
</protein>
<dbReference type="AlphaFoldDB" id="A0A382E044"/>
<reference evidence="1" key="1">
    <citation type="submission" date="2018-05" db="EMBL/GenBank/DDBJ databases">
        <authorList>
            <person name="Lanie J.A."/>
            <person name="Ng W.-L."/>
            <person name="Kazmierczak K.M."/>
            <person name="Andrzejewski T.M."/>
            <person name="Davidsen T.M."/>
            <person name="Wayne K.J."/>
            <person name="Tettelin H."/>
            <person name="Glass J.I."/>
            <person name="Rusch D."/>
            <person name="Podicherti R."/>
            <person name="Tsui H.-C.T."/>
            <person name="Winkler M.E."/>
        </authorList>
    </citation>
    <scope>NUCLEOTIDE SEQUENCE</scope>
</reference>
<accession>A0A382E044</accession>
<proteinExistence type="predicted"/>
<dbReference type="EMBL" id="UINC01041699">
    <property type="protein sequence ID" value="SVB43331.1"/>
    <property type="molecule type" value="Genomic_DNA"/>
</dbReference>
<gene>
    <name evidence="1" type="ORF">METZ01_LOCUS196185</name>
</gene>
<feature type="non-terminal residue" evidence="1">
    <location>
        <position position="1"/>
    </location>
</feature>